<proteinExistence type="predicted"/>
<sequence>MKSLWLAMSMVIVLGSSCKKDKKEHILSVDKTEVNISGLINGQASLKITSSTNWTIKAAGSADWLQIEPSSGTGDATVQLKNKVTNNSGPAEITLTLSGEGNAPVNIKVTRIPLFHQPILNVLGGSNSEEFNNGAATPDGGYILIGNTYSTDHDFSERPGSERDAIAVKYTATGSLEWKKTYGGNNNDYFYSVIVTQDGGFLLAGSSESDFPDRRGSYDFWITKMDKNGIVQWTRMYGSEENDQAFACVAVNDGYIIAGSVTGAEGDVTDHFGSTDAWIIKLDLTGKLLWQKSHGGSDHESVRSLLRTSDGNFVLAGNYGSSNGSGAEDPHGSQDAWLMKFDANNGNKIWSKRYGGSGIDVLYNVYPVENGELVAVGTSASNDGQLAGKNQGGEDGLVLRVAADGQLQNISLYGGAENDRIQAAVHNREQGLVVAGFTLNDKYGPNKGKADAMLLWINNDGTVVNSKLIGSSGNDLGLLLFKTTNGRYVTGGYFSGEDGDFSTRRGAEDCWSISFQ</sequence>
<dbReference type="RefSeq" id="WP_130544500.1">
    <property type="nucleotide sequence ID" value="NZ_CP042431.1"/>
</dbReference>
<dbReference type="InterPro" id="IPR024361">
    <property type="entry name" value="BACON"/>
</dbReference>
<name>A0A4Q7MC99_9BACT</name>
<dbReference type="Proteomes" id="UP000293874">
    <property type="component" value="Unassembled WGS sequence"/>
</dbReference>
<dbReference type="EMBL" id="SGXA01000007">
    <property type="protein sequence ID" value="RZS63929.1"/>
    <property type="molecule type" value="Genomic_DNA"/>
</dbReference>
<dbReference type="OrthoDB" id="9811934at2"/>
<evidence type="ECO:0000313" key="3">
    <source>
        <dbReference type="Proteomes" id="UP000293874"/>
    </source>
</evidence>
<dbReference type="InterPro" id="IPR013783">
    <property type="entry name" value="Ig-like_fold"/>
</dbReference>
<dbReference type="PROSITE" id="PS51257">
    <property type="entry name" value="PROKAR_LIPOPROTEIN"/>
    <property type="match status" value="1"/>
</dbReference>
<dbReference type="Pfam" id="PF19190">
    <property type="entry name" value="BACON_2"/>
    <property type="match status" value="1"/>
</dbReference>
<reference evidence="2 3" key="1">
    <citation type="submission" date="2019-02" db="EMBL/GenBank/DDBJ databases">
        <title>Genomic Encyclopedia of Type Strains, Phase IV (KMG-IV): sequencing the most valuable type-strain genomes for metagenomic binning, comparative biology and taxonomic classification.</title>
        <authorList>
            <person name="Goeker M."/>
        </authorList>
    </citation>
    <scope>NUCLEOTIDE SEQUENCE [LARGE SCALE GENOMIC DNA]</scope>
    <source>
        <strain evidence="2 3">DSM 18116</strain>
    </source>
</reference>
<organism evidence="2 3">
    <name type="scientific">Pseudobacter ginsenosidimutans</name>
    <dbReference type="NCBI Taxonomy" id="661488"/>
    <lineage>
        <taxon>Bacteria</taxon>
        <taxon>Pseudomonadati</taxon>
        <taxon>Bacteroidota</taxon>
        <taxon>Chitinophagia</taxon>
        <taxon>Chitinophagales</taxon>
        <taxon>Chitinophagaceae</taxon>
        <taxon>Pseudobacter</taxon>
    </lineage>
</organism>
<gene>
    <name evidence="2" type="ORF">EV199_6029</name>
</gene>
<dbReference type="Gene3D" id="2.130.10.10">
    <property type="entry name" value="YVTN repeat-like/Quinoprotein amine dehydrogenase"/>
    <property type="match status" value="1"/>
</dbReference>
<dbReference type="InterPro" id="IPR011047">
    <property type="entry name" value="Quinoprotein_ADH-like_sf"/>
</dbReference>
<dbReference type="PANTHER" id="PTHR42754:SF1">
    <property type="entry name" value="LIPOPROTEIN"/>
    <property type="match status" value="1"/>
</dbReference>
<dbReference type="SUPFAM" id="SSF50998">
    <property type="entry name" value="Quinoprotein alcohol dehydrogenase-like"/>
    <property type="match status" value="1"/>
</dbReference>
<dbReference type="InterPro" id="IPR015943">
    <property type="entry name" value="WD40/YVTN_repeat-like_dom_sf"/>
</dbReference>
<dbReference type="AlphaFoldDB" id="A0A4Q7MC99"/>
<dbReference type="PANTHER" id="PTHR42754">
    <property type="entry name" value="ENDOGLUCANASE"/>
    <property type="match status" value="1"/>
</dbReference>
<keyword evidence="3" id="KW-1185">Reference proteome</keyword>
<dbReference type="CDD" id="cd14948">
    <property type="entry name" value="BACON"/>
    <property type="match status" value="1"/>
</dbReference>
<accession>A0A4Q7MC99</accession>
<protein>
    <recommendedName>
        <fullName evidence="1">BACON domain-containing protein</fullName>
    </recommendedName>
</protein>
<dbReference type="Gene3D" id="2.60.40.10">
    <property type="entry name" value="Immunoglobulins"/>
    <property type="match status" value="1"/>
</dbReference>
<evidence type="ECO:0000313" key="2">
    <source>
        <dbReference type="EMBL" id="RZS63929.1"/>
    </source>
</evidence>
<comment type="caution">
    <text evidence="2">The sequence shown here is derived from an EMBL/GenBank/DDBJ whole genome shotgun (WGS) entry which is preliminary data.</text>
</comment>
<feature type="domain" description="BACON" evidence="1">
    <location>
        <begin position="27"/>
        <end position="98"/>
    </location>
</feature>
<evidence type="ECO:0000259" key="1">
    <source>
        <dbReference type="Pfam" id="PF19190"/>
    </source>
</evidence>